<proteinExistence type="predicted"/>
<dbReference type="GO" id="GO:0000902">
    <property type="term" value="P:cell morphogenesis"/>
    <property type="evidence" value="ECO:0007669"/>
    <property type="project" value="InterPro"/>
</dbReference>
<comment type="caution">
    <text evidence="1">The sequence shown here is derived from an EMBL/GenBank/DDBJ whole genome shotgun (WGS) entry which is preliminary data.</text>
</comment>
<gene>
    <name evidence="1" type="ORF">QTO34_008411</name>
</gene>
<sequence>MSVVLRVTSLKIRKRSHLHAEAVHLEHHLSEVALQTALSCSSRHYAGRSFQIFRALKQPLSAATLSDVLSRLVETVGDPGEEAQTVKQTHVSRAAAANLSDLTDHRLATAALECGFVIELLLTLESAIDTLAETMKHYDLLSALSQ</sequence>
<protein>
    <submittedName>
        <fullName evidence="1">Uncharacterized protein</fullName>
    </submittedName>
</protein>
<dbReference type="GO" id="GO:0031175">
    <property type="term" value="P:neuron projection development"/>
    <property type="evidence" value="ECO:0007669"/>
    <property type="project" value="TreeGrafter"/>
</dbReference>
<dbReference type="PANTHER" id="PTHR12295:SF9">
    <property type="entry name" value="PROTEIN FURRY HOMOLOG-LIKE"/>
    <property type="match status" value="1"/>
</dbReference>
<dbReference type="AlphaFoldDB" id="A0AA40LTU9"/>
<evidence type="ECO:0000313" key="1">
    <source>
        <dbReference type="EMBL" id="KAK1345946.1"/>
    </source>
</evidence>
<accession>A0AA40LTU9</accession>
<keyword evidence="2" id="KW-1185">Reference proteome</keyword>
<reference evidence="1" key="1">
    <citation type="submission" date="2023-06" db="EMBL/GenBank/DDBJ databases">
        <title>Reference genome for the Northern bat (Eptesicus nilssonii), a most northern bat species.</title>
        <authorList>
            <person name="Laine V.N."/>
            <person name="Pulliainen A.T."/>
            <person name="Lilley T.M."/>
        </authorList>
    </citation>
    <scope>NUCLEOTIDE SEQUENCE</scope>
    <source>
        <strain evidence="1">BLF_Eptnil</strain>
        <tissue evidence="1">Kidney</tissue>
    </source>
</reference>
<dbReference type="EMBL" id="JAULJE010000002">
    <property type="protein sequence ID" value="KAK1345946.1"/>
    <property type="molecule type" value="Genomic_DNA"/>
</dbReference>
<dbReference type="GO" id="GO:0030427">
    <property type="term" value="C:site of polarized growth"/>
    <property type="evidence" value="ECO:0007669"/>
    <property type="project" value="TreeGrafter"/>
</dbReference>
<dbReference type="PANTHER" id="PTHR12295">
    <property type="entry name" value="FURRY-RELATED"/>
    <property type="match status" value="1"/>
</dbReference>
<dbReference type="InterPro" id="IPR039867">
    <property type="entry name" value="Furry/Tao3/Mor2"/>
</dbReference>
<dbReference type="Proteomes" id="UP001177744">
    <property type="component" value="Unassembled WGS sequence"/>
</dbReference>
<organism evidence="1 2">
    <name type="scientific">Cnephaeus nilssonii</name>
    <name type="common">Northern bat</name>
    <name type="synonym">Eptesicus nilssonii</name>
    <dbReference type="NCBI Taxonomy" id="3371016"/>
    <lineage>
        <taxon>Eukaryota</taxon>
        <taxon>Metazoa</taxon>
        <taxon>Chordata</taxon>
        <taxon>Craniata</taxon>
        <taxon>Vertebrata</taxon>
        <taxon>Euteleostomi</taxon>
        <taxon>Mammalia</taxon>
        <taxon>Eutheria</taxon>
        <taxon>Laurasiatheria</taxon>
        <taxon>Chiroptera</taxon>
        <taxon>Yangochiroptera</taxon>
        <taxon>Vespertilionidae</taxon>
        <taxon>Cnephaeus</taxon>
    </lineage>
</organism>
<dbReference type="GO" id="GO:0005938">
    <property type="term" value="C:cell cortex"/>
    <property type="evidence" value="ECO:0007669"/>
    <property type="project" value="TreeGrafter"/>
</dbReference>
<name>A0AA40LTU9_CNENI</name>
<evidence type="ECO:0000313" key="2">
    <source>
        <dbReference type="Proteomes" id="UP001177744"/>
    </source>
</evidence>